<accession>A0AA38RUT2</accession>
<feature type="compositionally biased region" description="Basic and acidic residues" evidence="1">
    <location>
        <begin position="758"/>
        <end position="772"/>
    </location>
</feature>
<evidence type="ECO:0000256" key="1">
    <source>
        <dbReference type="SAM" id="MobiDB-lite"/>
    </source>
</evidence>
<dbReference type="AlphaFoldDB" id="A0AA38RUT2"/>
<evidence type="ECO:0000259" key="2">
    <source>
        <dbReference type="PROSITE" id="PS51184"/>
    </source>
</evidence>
<comment type="caution">
    <text evidence="3">The sequence shown here is derived from an EMBL/GenBank/DDBJ whole genome shotgun (WGS) entry which is preliminary data.</text>
</comment>
<dbReference type="Gene3D" id="2.60.120.650">
    <property type="entry name" value="Cupin"/>
    <property type="match status" value="1"/>
</dbReference>
<dbReference type="EMBL" id="JANBVN010000131">
    <property type="protein sequence ID" value="KAJ9139312.1"/>
    <property type="molecule type" value="Genomic_DNA"/>
</dbReference>
<feature type="region of interest" description="Disordered" evidence="1">
    <location>
        <begin position="727"/>
        <end position="772"/>
    </location>
</feature>
<feature type="domain" description="JmjC" evidence="2">
    <location>
        <begin position="529"/>
        <end position="666"/>
    </location>
</feature>
<organism evidence="3 4">
    <name type="scientific">Coniochaeta hoffmannii</name>
    <dbReference type="NCBI Taxonomy" id="91930"/>
    <lineage>
        <taxon>Eukaryota</taxon>
        <taxon>Fungi</taxon>
        <taxon>Dikarya</taxon>
        <taxon>Ascomycota</taxon>
        <taxon>Pezizomycotina</taxon>
        <taxon>Sordariomycetes</taxon>
        <taxon>Sordariomycetidae</taxon>
        <taxon>Coniochaetales</taxon>
        <taxon>Coniochaetaceae</taxon>
        <taxon>Coniochaeta</taxon>
    </lineage>
</organism>
<protein>
    <recommendedName>
        <fullName evidence="2">JmjC domain-containing protein</fullName>
    </recommendedName>
</protein>
<name>A0AA38RUT2_9PEZI</name>
<dbReference type="InterPro" id="IPR003347">
    <property type="entry name" value="JmjC_dom"/>
</dbReference>
<gene>
    <name evidence="3" type="ORF">NKR19_g7478</name>
</gene>
<keyword evidence="4" id="KW-1185">Reference proteome</keyword>
<sequence length="772" mass="84850">MHNPYQFPGSLFSGPTPVGLMPDGHASLDLALAEGSLLIRNLDRQEVDKFRDALDRCATAADTDRLCEHVRDALLVHGAKRHDKYPFMPSVVAGEFAAVMGVTFPAYDPSTAADTALLPPRTVEFRNMVEHGRSQAQRCRVSLRMNAGGSEPWLPTSGADDINSDTLARHYQWARHGVAYCDLVKRAWGKIKTWDEARTKLNQLILYRHLLLSVSNSVKVGVNSVTQNDLKCLAEWIGGGLYAAGKGRLARSLCPDPLDAADLPAGFAFDRFGLLVRHTVVADVAESASDYRRVAEGQAASAQTPSAPIISHGIDDFVAAPGLSLPEAAQRRDANASSPSSHPSSHDRDNRFVEIVIADLERLTQHYIKAANTGDTLTFGRVNNELVCKVLHHAELPNTDHSSGRVEAHFLTPEEAQALVSTGPAPDAPIITSGKIFLPGSASGRPIEQLLQKHQLFDHKTVGVQIPSQLIASRASCKDIDFAEVVARFRANKPADDPWNLLEFGNPLQTPCVPSFLGHDNCGLLRDIRTKKTTNGVAGRPRLGLKDGWTEIEEWVLLSEGGNVTGPHTDSYGYATWITVQEGEIGFGYLSHPDKATMDRWTEGTAEYVDGNWRYVVLRPGQTVFFNTGTVHFVFRPRGVQTMAFGGHVLLWSYAVQWLETVIWQLEHDDVTNETMLDSEKYVVPAFELVKRRREIDDTDIMGGDERAEQFLALKKRFGDAMTAARKVHAARASQEAQDAKEAKAAKAAKAAKPKTTRGPERRSARVAEQKQ</sequence>
<evidence type="ECO:0000313" key="4">
    <source>
        <dbReference type="Proteomes" id="UP001174691"/>
    </source>
</evidence>
<reference evidence="3" key="1">
    <citation type="submission" date="2022-07" db="EMBL/GenBank/DDBJ databases">
        <title>Fungi with potential for degradation of polypropylene.</title>
        <authorList>
            <person name="Gostincar C."/>
        </authorList>
    </citation>
    <scope>NUCLEOTIDE SEQUENCE</scope>
    <source>
        <strain evidence="3">EXF-13287</strain>
    </source>
</reference>
<dbReference type="SUPFAM" id="SSF51197">
    <property type="entry name" value="Clavaminate synthase-like"/>
    <property type="match status" value="1"/>
</dbReference>
<evidence type="ECO:0000313" key="3">
    <source>
        <dbReference type="EMBL" id="KAJ9139312.1"/>
    </source>
</evidence>
<feature type="region of interest" description="Disordered" evidence="1">
    <location>
        <begin position="329"/>
        <end position="348"/>
    </location>
</feature>
<dbReference type="Proteomes" id="UP001174691">
    <property type="component" value="Unassembled WGS sequence"/>
</dbReference>
<dbReference type="PROSITE" id="PS51184">
    <property type="entry name" value="JMJC"/>
    <property type="match status" value="1"/>
</dbReference>
<proteinExistence type="predicted"/>